<dbReference type="Pfam" id="PF01370">
    <property type="entry name" value="Epimerase"/>
    <property type="match status" value="1"/>
</dbReference>
<feature type="domain" description="NAD-dependent epimerase/dehydratase" evidence="3">
    <location>
        <begin position="4"/>
        <end position="223"/>
    </location>
</feature>
<accession>A0A6C1B0W3</accession>
<name>A0A6C1B0W3_9RHOO</name>
<gene>
    <name evidence="4" type="ORF">G3580_04705</name>
</gene>
<protein>
    <submittedName>
        <fullName evidence="4">SDR family oxidoreductase</fullName>
    </submittedName>
</protein>
<dbReference type="Gene3D" id="3.40.50.720">
    <property type="entry name" value="NAD(P)-binding Rossmann-like Domain"/>
    <property type="match status" value="1"/>
</dbReference>
<organism evidence="4 5">
    <name type="scientific">Nitrogeniibacter mangrovi</name>
    <dbReference type="NCBI Taxonomy" id="2016596"/>
    <lineage>
        <taxon>Bacteria</taxon>
        <taxon>Pseudomonadati</taxon>
        <taxon>Pseudomonadota</taxon>
        <taxon>Betaproteobacteria</taxon>
        <taxon>Rhodocyclales</taxon>
        <taxon>Zoogloeaceae</taxon>
        <taxon>Nitrogeniibacter</taxon>
    </lineage>
</organism>
<dbReference type="CDD" id="cd05232">
    <property type="entry name" value="UDP_G4E_4_SDR_e"/>
    <property type="match status" value="1"/>
</dbReference>
<dbReference type="RefSeq" id="WP_173764169.1">
    <property type="nucleotide sequence ID" value="NZ_CP048836.1"/>
</dbReference>
<reference evidence="4 5" key="1">
    <citation type="submission" date="2020-02" db="EMBL/GenBank/DDBJ databases">
        <title>Nitrogenibacter mangrovi gen. nov., sp. nov. isolated from mangrove sediment, a denitrifying betaproteobacterium.</title>
        <authorList>
            <person name="Liao H."/>
            <person name="Tian Y."/>
        </authorList>
    </citation>
    <scope>NUCLEOTIDE SEQUENCE [LARGE SCALE GENOMIC DNA]</scope>
    <source>
        <strain evidence="4 5">M9-3-2</strain>
    </source>
</reference>
<evidence type="ECO:0000256" key="1">
    <source>
        <dbReference type="ARBA" id="ARBA00005125"/>
    </source>
</evidence>
<dbReference type="AlphaFoldDB" id="A0A6C1B0W3"/>
<dbReference type="PANTHER" id="PTHR43000">
    <property type="entry name" value="DTDP-D-GLUCOSE 4,6-DEHYDRATASE-RELATED"/>
    <property type="match status" value="1"/>
</dbReference>
<evidence type="ECO:0000259" key="3">
    <source>
        <dbReference type="Pfam" id="PF01370"/>
    </source>
</evidence>
<sequence length="314" mass="34146">MVTLVTGASGFVGSALCRKLRAEGVSVRGAVRQSATLLGLDTVDVGNMSGETDWAEALENVSQVVHLAARVHVMNDDSADPLAEFRRVNVEGTRRLAEQAVALGVRRFVYVSSIKVNGEATEPGCPFTAADTPAPTDPYGISKLEAEQTLREICARSGMEWVIIRPPLVYGPGVRANFGSLIRWVRRGVPLPLGAMTANRRSLVALDNLVDLIATCLCNPHAANQTFLVSDGEDLSVADLLERIGKAMNRPARLIRVPRVLLKWGASWLGRREVYQRLAGSLQVDIESTRQQLGWAPVVSVDQALRKTVEKGWE</sequence>
<dbReference type="Proteomes" id="UP000501991">
    <property type="component" value="Chromosome"/>
</dbReference>
<dbReference type="InterPro" id="IPR036291">
    <property type="entry name" value="NAD(P)-bd_dom_sf"/>
</dbReference>
<dbReference type="SUPFAM" id="SSF51735">
    <property type="entry name" value="NAD(P)-binding Rossmann-fold domains"/>
    <property type="match status" value="1"/>
</dbReference>
<dbReference type="KEGG" id="azq:G3580_04705"/>
<evidence type="ECO:0000256" key="2">
    <source>
        <dbReference type="ARBA" id="ARBA00007637"/>
    </source>
</evidence>
<evidence type="ECO:0000313" key="5">
    <source>
        <dbReference type="Proteomes" id="UP000501991"/>
    </source>
</evidence>
<proteinExistence type="inferred from homology"/>
<evidence type="ECO:0000313" key="4">
    <source>
        <dbReference type="EMBL" id="QID17003.1"/>
    </source>
</evidence>
<comment type="similarity">
    <text evidence="2">Belongs to the NAD(P)-dependent epimerase/dehydratase family.</text>
</comment>
<dbReference type="InterPro" id="IPR001509">
    <property type="entry name" value="Epimerase_deHydtase"/>
</dbReference>
<comment type="pathway">
    <text evidence="1">Bacterial outer membrane biogenesis; LPS O-antigen biosynthesis.</text>
</comment>
<keyword evidence="5" id="KW-1185">Reference proteome</keyword>
<dbReference type="EMBL" id="CP048836">
    <property type="protein sequence ID" value="QID17003.1"/>
    <property type="molecule type" value="Genomic_DNA"/>
</dbReference>